<dbReference type="Proteomes" id="UP001310594">
    <property type="component" value="Unassembled WGS sequence"/>
</dbReference>
<evidence type="ECO:0000256" key="4">
    <source>
        <dbReference type="ARBA" id="ARBA00022989"/>
    </source>
</evidence>
<dbReference type="InterPro" id="IPR029058">
    <property type="entry name" value="AB_hydrolase_fold"/>
</dbReference>
<evidence type="ECO:0008006" key="10">
    <source>
        <dbReference type="Google" id="ProtNLM"/>
    </source>
</evidence>
<comment type="caution">
    <text evidence="8">The sequence shown here is derived from an EMBL/GenBank/DDBJ whole genome shotgun (WGS) entry which is preliminary data.</text>
</comment>
<feature type="compositionally biased region" description="Basic and acidic residues" evidence="6">
    <location>
        <begin position="1038"/>
        <end position="1052"/>
    </location>
</feature>
<evidence type="ECO:0000256" key="6">
    <source>
        <dbReference type="SAM" id="MobiDB-lite"/>
    </source>
</evidence>
<proteinExistence type="inferred from homology"/>
<organism evidence="8 9">
    <name type="scientific">Elasticomyces elasticus</name>
    <dbReference type="NCBI Taxonomy" id="574655"/>
    <lineage>
        <taxon>Eukaryota</taxon>
        <taxon>Fungi</taxon>
        <taxon>Dikarya</taxon>
        <taxon>Ascomycota</taxon>
        <taxon>Pezizomycotina</taxon>
        <taxon>Dothideomycetes</taxon>
        <taxon>Dothideomycetidae</taxon>
        <taxon>Mycosphaerellales</taxon>
        <taxon>Teratosphaeriaceae</taxon>
        <taxon>Elasticomyces</taxon>
    </lineage>
</organism>
<dbReference type="GO" id="GO:0016020">
    <property type="term" value="C:membrane"/>
    <property type="evidence" value="ECO:0007669"/>
    <property type="project" value="UniProtKB-SubCell"/>
</dbReference>
<dbReference type="EMBL" id="JAVRQU010000010">
    <property type="protein sequence ID" value="KAK5698268.1"/>
    <property type="molecule type" value="Genomic_DNA"/>
</dbReference>
<feature type="region of interest" description="Disordered" evidence="6">
    <location>
        <begin position="1033"/>
        <end position="1189"/>
    </location>
</feature>
<dbReference type="InterPro" id="IPR007941">
    <property type="entry name" value="DUF726"/>
</dbReference>
<evidence type="ECO:0000313" key="8">
    <source>
        <dbReference type="EMBL" id="KAK5698268.1"/>
    </source>
</evidence>
<dbReference type="PANTHER" id="PTHR17920">
    <property type="entry name" value="TRANSMEMBRANE AND COILED-COIL DOMAIN-CONTAINING PROTEIN 4 TMCO4"/>
    <property type="match status" value="1"/>
</dbReference>
<dbReference type="Pfam" id="PF05277">
    <property type="entry name" value="DUF726"/>
    <property type="match status" value="1"/>
</dbReference>
<comment type="subcellular location">
    <subcellularLocation>
        <location evidence="1">Membrane</location>
        <topology evidence="1">Multi-pass membrane protein</topology>
    </subcellularLocation>
</comment>
<feature type="compositionally biased region" description="Basic and acidic residues" evidence="6">
    <location>
        <begin position="25"/>
        <end position="34"/>
    </location>
</feature>
<feature type="compositionally biased region" description="Basic and acidic residues" evidence="6">
    <location>
        <begin position="1158"/>
        <end position="1172"/>
    </location>
</feature>
<feature type="compositionally biased region" description="Basic and acidic residues" evidence="6">
    <location>
        <begin position="124"/>
        <end position="141"/>
    </location>
</feature>
<feature type="compositionally biased region" description="Basic and acidic residues" evidence="6">
    <location>
        <begin position="89"/>
        <end position="109"/>
    </location>
</feature>
<dbReference type="AlphaFoldDB" id="A0AAN8A1H9"/>
<evidence type="ECO:0000256" key="3">
    <source>
        <dbReference type="ARBA" id="ARBA00022692"/>
    </source>
</evidence>
<feature type="region of interest" description="Disordered" evidence="6">
    <location>
        <begin position="25"/>
        <end position="175"/>
    </location>
</feature>
<name>A0AAN8A1H9_9PEZI</name>
<feature type="compositionally biased region" description="Polar residues" evidence="6">
    <location>
        <begin position="405"/>
        <end position="424"/>
    </location>
</feature>
<reference evidence="8" key="1">
    <citation type="submission" date="2023-08" db="EMBL/GenBank/DDBJ databases">
        <title>Black Yeasts Isolated from many extreme environments.</title>
        <authorList>
            <person name="Coleine C."/>
            <person name="Stajich J.E."/>
            <person name="Selbmann L."/>
        </authorList>
    </citation>
    <scope>NUCLEOTIDE SEQUENCE</scope>
    <source>
        <strain evidence="8">CCFEE 5810</strain>
    </source>
</reference>
<dbReference type="SUPFAM" id="SSF53474">
    <property type="entry name" value="alpha/beta-Hydrolases"/>
    <property type="match status" value="1"/>
</dbReference>
<comment type="similarity">
    <text evidence="2">Belongs to the TMCO4 family.</text>
</comment>
<accession>A0AAN8A1H9</accession>
<keyword evidence="3 7" id="KW-0812">Transmembrane</keyword>
<feature type="region of interest" description="Disordered" evidence="6">
    <location>
        <begin position="397"/>
        <end position="454"/>
    </location>
</feature>
<evidence type="ECO:0000256" key="2">
    <source>
        <dbReference type="ARBA" id="ARBA00009824"/>
    </source>
</evidence>
<feature type="transmembrane region" description="Helical" evidence="7">
    <location>
        <begin position="561"/>
        <end position="586"/>
    </location>
</feature>
<keyword evidence="5 7" id="KW-0472">Membrane</keyword>
<feature type="compositionally biased region" description="Polar residues" evidence="6">
    <location>
        <begin position="431"/>
        <end position="443"/>
    </location>
</feature>
<dbReference type="PANTHER" id="PTHR17920:SF3">
    <property type="entry name" value="TRANSMEMBRANE AND COILED-COIL DOMAIN-CONTAINING PROTEIN 4"/>
    <property type="match status" value="1"/>
</dbReference>
<evidence type="ECO:0000256" key="5">
    <source>
        <dbReference type="ARBA" id="ARBA00023136"/>
    </source>
</evidence>
<evidence type="ECO:0000256" key="1">
    <source>
        <dbReference type="ARBA" id="ARBA00004141"/>
    </source>
</evidence>
<evidence type="ECO:0000313" key="9">
    <source>
        <dbReference type="Proteomes" id="UP001310594"/>
    </source>
</evidence>
<gene>
    <name evidence="8" type="ORF">LTR97_007229</name>
</gene>
<keyword evidence="4 7" id="KW-1133">Transmembrane helix</keyword>
<evidence type="ECO:0000256" key="7">
    <source>
        <dbReference type="SAM" id="Phobius"/>
    </source>
</evidence>
<sequence>MAAPEPGAQIGTTDGANVVAMKEKDEAIPDEKSGTEAFGVGVRPPARRREDGSAGEEGGDVFMDAVDTAHLGEEKGGSGVAGQNGVVETGKDVSKTEQEGSRPEADVLEKLAGSQPVQVQDGAVDVKAEKDSNKTEEEGTHEQPTPIPRPETEATHARPPSPVTASPSTRRHPSGTVISEYSHQSLAPPLGPDPDDNDDEELKWQSMPALAEHRIYDDWGKVLAKSYSEVDEASNTYGYSNLGGAGKGYTRVQMDEDAQSATSMDDNTAYLFKETHARHGLDEEDEEGRDVVSQMQATKLLLTEGQRMAYVGLVRLGVAGMIEEMGELEGLKLKGAKKVVELANEMLKMWGQRIMVRLYGHMDLSEAEQVMVEQLAEHGVRAGDLTPALMQNARVKNPQKDNDETASLTSQRPSLQSPRTSSTTIEKRSISRSTTPALSRSTTPLPSEPYAPPAYSAHAAEDFTLQDPSTLESTANIDLDIRWTVLCDLFLLLIADSTYDARSRTLLERVGAALSVEWQEICRFEKRVTDALEMQEQADKENWNEEDHMAARRKRARNKRLMVMGLCTVGGGLVIGLSAGMLAPVIGAGLAAGFTGIGVAGTGSVLGGTGAAALIGTTGSFIGGTIGLRGADRRMGAVSTFEYRPLFNNKRVNLIVTVSGWMAGKVDDVRLPFSTVDPVMGDIYSVNWEPEMLQSTGQTIQILGTEALTQTIQQILGATFLATLMAGLSLPIVLTKLAYLIDNPWTVSLARADATGLILADSLVDRNLGVRPITLVGFSLGSRVIFSCLRELAKRGALGLVQNVYLFGSPVVVKREEWTRARTVVAGRFVNGYAVGDWILAYLFRATAGGVMRVAGLNTVEIPGIENVNVTEDVPGHMAYRGMMPTLLHRVGWVVESEEFTEIEDPDPENHVERQRELISEIEEARRELEGKPEKKGFKAFFSRKKARKQEWETYDAEAAAKNIHEGKTPEVKEDGEGNGEVMFDVEAIRKEALKLAMEGGDLEEIKRDLQVKELASTMPALKITSPVLQQNGFHGNGEGRETALHKSKSLDGSRPGAAVNGLANGYAKAETTTTSPYEHDHDDDITMSFESPTRPRLDASSRHASFIMTGDHNTTSSRHDSPPLSWESPKVSSQLERPGLRSANTTPAPVHTPGRLSSDRRPPADQDRNPWAEEEDFGREKEVEMSFE</sequence>
<feature type="compositionally biased region" description="Basic and acidic residues" evidence="6">
    <location>
        <begin position="1179"/>
        <end position="1189"/>
    </location>
</feature>
<protein>
    <recommendedName>
        <fullName evidence="10">DUF726-domain-containing protein</fullName>
    </recommendedName>
</protein>